<evidence type="ECO:0008006" key="3">
    <source>
        <dbReference type="Google" id="ProtNLM"/>
    </source>
</evidence>
<accession>B0CEG5</accession>
<reference evidence="1 2" key="1">
    <citation type="journal article" date="2008" name="Proc. Natl. Acad. Sci. U.S.A.">
        <title>Niche adaptation and genome expansion in the chlorophyll d-producing cyanobacterium Acaryochloris marina.</title>
        <authorList>
            <person name="Swingley W.D."/>
            <person name="Chen M."/>
            <person name="Cheung P.C."/>
            <person name="Conrad A.L."/>
            <person name="Dejesa L.C."/>
            <person name="Hao J."/>
            <person name="Honchak B.M."/>
            <person name="Karbach L.E."/>
            <person name="Kurdoglu A."/>
            <person name="Lahiri S."/>
            <person name="Mastrian S.D."/>
            <person name="Miyashita H."/>
            <person name="Page L."/>
            <person name="Ramakrishna P."/>
            <person name="Satoh S."/>
            <person name="Sattley W.M."/>
            <person name="Shimada Y."/>
            <person name="Taylor H.L."/>
            <person name="Tomo T."/>
            <person name="Tsuchiya T."/>
            <person name="Wang Z.T."/>
            <person name="Raymond J."/>
            <person name="Mimuro M."/>
            <person name="Blankenship R.E."/>
            <person name="Touchman J.W."/>
        </authorList>
    </citation>
    <scope>NUCLEOTIDE SEQUENCE [LARGE SCALE GENOMIC DNA]</scope>
    <source>
        <strain evidence="2">MBIC 11017</strain>
    </source>
</reference>
<dbReference type="HOGENOM" id="CLU_3178818_0_0_3"/>
<proteinExistence type="predicted"/>
<protein>
    <recommendedName>
        <fullName evidence="3">Lasso peptide</fullName>
    </recommendedName>
</protein>
<keyword evidence="2" id="KW-1185">Reference proteome</keyword>
<dbReference type="Proteomes" id="UP000000268">
    <property type="component" value="Chromosome"/>
</dbReference>
<name>B0CEG5_ACAM1</name>
<gene>
    <name evidence="1" type="ordered locus">AM1_1913</name>
</gene>
<evidence type="ECO:0000313" key="2">
    <source>
        <dbReference type="Proteomes" id="UP000000268"/>
    </source>
</evidence>
<sequence length="46" mass="4917">MKRTYGAPQLKVYGSVEDMTKNSPSLNATDVPFGTIPVGDIDDVTS</sequence>
<dbReference type="KEGG" id="amr:AM1_1913"/>
<dbReference type="RefSeq" id="WP_012162433.1">
    <property type="nucleotide sequence ID" value="NC_009925.1"/>
</dbReference>
<organism evidence="1 2">
    <name type="scientific">Acaryochloris marina (strain MBIC 11017)</name>
    <dbReference type="NCBI Taxonomy" id="329726"/>
    <lineage>
        <taxon>Bacteria</taxon>
        <taxon>Bacillati</taxon>
        <taxon>Cyanobacteriota</taxon>
        <taxon>Cyanophyceae</taxon>
        <taxon>Acaryochloridales</taxon>
        <taxon>Acaryochloridaceae</taxon>
        <taxon>Acaryochloris</taxon>
    </lineage>
</organism>
<dbReference type="EMBL" id="CP000828">
    <property type="protein sequence ID" value="ABW26931.1"/>
    <property type="molecule type" value="Genomic_DNA"/>
</dbReference>
<evidence type="ECO:0000313" key="1">
    <source>
        <dbReference type="EMBL" id="ABW26931.1"/>
    </source>
</evidence>
<dbReference type="AlphaFoldDB" id="B0CEG5"/>